<gene>
    <name evidence="1" type="ORF">BC739_006958</name>
</gene>
<accession>A0ABR6BS51</accession>
<name>A0ABR6BS51_9PSEU</name>
<sequence length="115" mass="12096">MTIVGDVSWQDSDFQSCRILCLDLPEDVPTTAVAHELDGVAGPVAPARPLAVGRAPWTAWPGDPSRRRPEVLLGVDASGITPAIALSLASGLPRHLAWRQDVIAGDGPLMSLATH</sequence>
<dbReference type="EMBL" id="JACJID010000005">
    <property type="protein sequence ID" value="MBA8929740.1"/>
    <property type="molecule type" value="Genomic_DNA"/>
</dbReference>
<comment type="caution">
    <text evidence="1">The sequence shown here is derived from an EMBL/GenBank/DDBJ whole genome shotgun (WGS) entry which is preliminary data.</text>
</comment>
<protein>
    <submittedName>
        <fullName evidence="1">Uncharacterized protein</fullName>
    </submittedName>
</protein>
<organism evidence="1 2">
    <name type="scientific">Kutzneria viridogrisea</name>
    <dbReference type="NCBI Taxonomy" id="47990"/>
    <lineage>
        <taxon>Bacteria</taxon>
        <taxon>Bacillati</taxon>
        <taxon>Actinomycetota</taxon>
        <taxon>Actinomycetes</taxon>
        <taxon>Pseudonocardiales</taxon>
        <taxon>Pseudonocardiaceae</taxon>
        <taxon>Kutzneria</taxon>
    </lineage>
</organism>
<dbReference type="RefSeq" id="WP_025361626.1">
    <property type="nucleotide sequence ID" value="NZ_BAAABQ010000089.1"/>
</dbReference>
<dbReference type="Proteomes" id="UP000517916">
    <property type="component" value="Unassembled WGS sequence"/>
</dbReference>
<reference evidence="1 2" key="1">
    <citation type="submission" date="2020-08" db="EMBL/GenBank/DDBJ databases">
        <title>Genomic Encyclopedia of Archaeal and Bacterial Type Strains, Phase II (KMG-II): from individual species to whole genera.</title>
        <authorList>
            <person name="Goeker M."/>
        </authorList>
    </citation>
    <scope>NUCLEOTIDE SEQUENCE [LARGE SCALE GENOMIC DNA]</scope>
    <source>
        <strain evidence="1 2">DSM 43850</strain>
    </source>
</reference>
<proteinExistence type="predicted"/>
<evidence type="ECO:0000313" key="2">
    <source>
        <dbReference type="Proteomes" id="UP000517916"/>
    </source>
</evidence>
<evidence type="ECO:0000313" key="1">
    <source>
        <dbReference type="EMBL" id="MBA8929740.1"/>
    </source>
</evidence>
<keyword evidence="2" id="KW-1185">Reference proteome</keyword>